<gene>
    <name evidence="3" type="ORF">HPP92_016058</name>
    <name evidence="2" type="ORF">HPP92_016667</name>
</gene>
<accession>A0A835QJA6</accession>
<evidence type="ECO:0000313" key="4">
    <source>
        <dbReference type="Proteomes" id="UP000636800"/>
    </source>
</evidence>
<name>A0A835QJA6_VANPL</name>
<dbReference type="PANTHER" id="PTHR31722:SF0">
    <property type="entry name" value="OS06G0675200 PROTEIN"/>
    <property type="match status" value="1"/>
</dbReference>
<evidence type="ECO:0000313" key="5">
    <source>
        <dbReference type="Proteomes" id="UP000639772"/>
    </source>
</evidence>
<organism evidence="2 4">
    <name type="scientific">Vanilla planifolia</name>
    <name type="common">Vanilla</name>
    <dbReference type="NCBI Taxonomy" id="51239"/>
    <lineage>
        <taxon>Eukaryota</taxon>
        <taxon>Viridiplantae</taxon>
        <taxon>Streptophyta</taxon>
        <taxon>Embryophyta</taxon>
        <taxon>Tracheophyta</taxon>
        <taxon>Spermatophyta</taxon>
        <taxon>Magnoliopsida</taxon>
        <taxon>Liliopsida</taxon>
        <taxon>Asparagales</taxon>
        <taxon>Orchidaceae</taxon>
        <taxon>Vanilloideae</taxon>
        <taxon>Vanilleae</taxon>
        <taxon>Vanilla</taxon>
    </lineage>
</organism>
<dbReference type="Proteomes" id="UP000639772">
    <property type="component" value="Unassembled WGS sequence"/>
</dbReference>
<reference evidence="4 5" key="1">
    <citation type="journal article" date="2020" name="Nat. Food">
        <title>A phased Vanilla planifolia genome enables genetic improvement of flavour and production.</title>
        <authorList>
            <person name="Hasing T."/>
            <person name="Tang H."/>
            <person name="Brym M."/>
            <person name="Khazi F."/>
            <person name="Huang T."/>
            <person name="Chambers A.H."/>
        </authorList>
    </citation>
    <scope>NUCLEOTIDE SEQUENCE [LARGE SCALE GENOMIC DNA]</scope>
    <source>
        <tissue evidence="2">Leaf</tissue>
    </source>
</reference>
<dbReference type="OrthoDB" id="689767at2759"/>
<proteinExistence type="predicted"/>
<dbReference type="EMBL" id="JADCNL010000008">
    <property type="protein sequence ID" value="KAG0469967.1"/>
    <property type="molecule type" value="Genomic_DNA"/>
</dbReference>
<dbReference type="AlphaFoldDB" id="A0A835QJA6"/>
<dbReference type="EMBL" id="JADCNM010000008">
    <property type="protein sequence ID" value="KAG0471512.1"/>
    <property type="molecule type" value="Genomic_DNA"/>
</dbReference>
<comment type="caution">
    <text evidence="2">The sequence shown here is derived from an EMBL/GenBank/DDBJ whole genome shotgun (WGS) entry which is preliminary data.</text>
</comment>
<sequence length="140" mass="15555">MASAYINNVRISPENFLDCLPAYPSHGWISPRASFGNDFAGNGEKNDDGEPEQGNVKDLEDFEFQIDDPVTMLPADELFSNGKLLPLHMAPIPPMEKALVEIRSPEPICSRRKVVNGENEVWSSLPKAPRCSSRLKELSD</sequence>
<evidence type="ECO:0000256" key="1">
    <source>
        <dbReference type="SAM" id="MobiDB-lite"/>
    </source>
</evidence>
<feature type="region of interest" description="Disordered" evidence="1">
    <location>
        <begin position="36"/>
        <end position="55"/>
    </location>
</feature>
<dbReference type="Proteomes" id="UP000636800">
    <property type="component" value="Unassembled WGS sequence"/>
</dbReference>
<keyword evidence="4" id="KW-1185">Reference proteome</keyword>
<protein>
    <submittedName>
        <fullName evidence="2">Uncharacterized protein</fullName>
    </submittedName>
</protein>
<evidence type="ECO:0000313" key="3">
    <source>
        <dbReference type="EMBL" id="KAG0471512.1"/>
    </source>
</evidence>
<evidence type="ECO:0000313" key="2">
    <source>
        <dbReference type="EMBL" id="KAG0469967.1"/>
    </source>
</evidence>
<dbReference type="PANTHER" id="PTHR31722">
    <property type="entry name" value="OS06G0675200 PROTEIN"/>
    <property type="match status" value="1"/>
</dbReference>